<dbReference type="InterPro" id="IPR002528">
    <property type="entry name" value="MATE_fam"/>
</dbReference>
<evidence type="ECO:0000256" key="8">
    <source>
        <dbReference type="ARBA" id="ARBA00022692"/>
    </source>
</evidence>
<comment type="subcellular location">
    <subcellularLocation>
        <location evidence="2">Cell membrane</location>
        <topology evidence="2">Multi-pass membrane protein</topology>
    </subcellularLocation>
</comment>
<evidence type="ECO:0000313" key="15">
    <source>
        <dbReference type="Proteomes" id="UP000000370"/>
    </source>
</evidence>
<comment type="similarity">
    <text evidence="3">Belongs to the multi antimicrobial extrusion (MATE) (TC 2.A.66.1) family.</text>
</comment>
<evidence type="ECO:0000313" key="14">
    <source>
        <dbReference type="EMBL" id="ABX42096.1"/>
    </source>
</evidence>
<dbReference type="GO" id="GO:0005886">
    <property type="term" value="C:plasma membrane"/>
    <property type="evidence" value="ECO:0007669"/>
    <property type="project" value="UniProtKB-SubCell"/>
</dbReference>
<dbReference type="GO" id="GO:0006811">
    <property type="term" value="P:monoatomic ion transport"/>
    <property type="evidence" value="ECO:0007669"/>
    <property type="project" value="UniProtKB-KW"/>
</dbReference>
<sequence>MQFNMRHKMKLLKSGSKVDLFLERQLGSKLFTYKKIFTMLIPLILDSFFINVIILLTTAMISSSSQESVSAVSMINPLSLIMWSIFSAISVGGTVIVAQYKGSGNEAKIREAAGQVMLATFLVAIASCIILVAFSDVLVRRMFGAADPIVINKARGYLIGVAISQIFLSVYMGAFAIFRGMGATKICLWLTIIINVIHLLASMLFLNVMHLDIFGTTLSLNIARLIGSVVAVWLLMYPKSILRIYPRNIFRINRPILNSVFKLGIPFALEQVFFNAGSMIVQTYIVSLGTIYIAANAIANSAFSILYSAGLGVGTLATTIVGQCIGADDDSLARHYGMIMVRLGTVISIVSIIVLFPLMPIILNLYQAPEETLSIINKLLLIAIIPMPFFWSYSYVMPCVLRSTGDATFSSLVSLITMWSVRVGLGYIFTIKLGFGVQGVWICMGFEWVVRALIFYLRYRSGVWLLKKVIK</sequence>
<keyword evidence="7" id="KW-1003">Cell membrane</keyword>
<dbReference type="eggNOG" id="COG0534">
    <property type="taxonomic scope" value="Bacteria"/>
</dbReference>
<feature type="transmembrane region" description="Helical" evidence="13">
    <location>
        <begin position="435"/>
        <end position="457"/>
    </location>
</feature>
<dbReference type="NCBIfam" id="TIGR00797">
    <property type="entry name" value="matE"/>
    <property type="match status" value="1"/>
</dbReference>
<evidence type="ECO:0000256" key="4">
    <source>
        <dbReference type="ARBA" id="ARBA00020268"/>
    </source>
</evidence>
<dbReference type="GO" id="GO:0015297">
    <property type="term" value="F:antiporter activity"/>
    <property type="evidence" value="ECO:0007669"/>
    <property type="project" value="UniProtKB-KW"/>
</dbReference>
<feature type="transmembrane region" description="Helical" evidence="13">
    <location>
        <begin position="375"/>
        <end position="396"/>
    </location>
</feature>
<keyword evidence="5" id="KW-0813">Transport</keyword>
<dbReference type="PANTHER" id="PTHR43298:SF2">
    <property type="entry name" value="FMN_FAD EXPORTER YEEO-RELATED"/>
    <property type="match status" value="1"/>
</dbReference>
<keyword evidence="15" id="KW-1185">Reference proteome</keyword>
<evidence type="ECO:0000256" key="1">
    <source>
        <dbReference type="ARBA" id="ARBA00003408"/>
    </source>
</evidence>
<dbReference type="Proteomes" id="UP000000370">
    <property type="component" value="Chromosome"/>
</dbReference>
<feature type="transmembrane region" description="Helical" evidence="13">
    <location>
        <begin position="154"/>
        <end position="174"/>
    </location>
</feature>
<evidence type="ECO:0000256" key="10">
    <source>
        <dbReference type="ARBA" id="ARBA00023065"/>
    </source>
</evidence>
<dbReference type="Pfam" id="PF01554">
    <property type="entry name" value="MatE"/>
    <property type="match status" value="2"/>
</dbReference>
<feature type="transmembrane region" description="Helical" evidence="13">
    <location>
        <begin position="112"/>
        <end position="134"/>
    </location>
</feature>
<evidence type="ECO:0000256" key="9">
    <source>
        <dbReference type="ARBA" id="ARBA00022989"/>
    </source>
</evidence>
<feature type="transmembrane region" description="Helical" evidence="13">
    <location>
        <begin position="408"/>
        <end position="429"/>
    </location>
</feature>
<feature type="transmembrane region" description="Helical" evidence="13">
    <location>
        <begin position="81"/>
        <end position="100"/>
    </location>
</feature>
<keyword evidence="6" id="KW-0050">Antiport</keyword>
<feature type="transmembrane region" description="Helical" evidence="13">
    <location>
        <begin position="339"/>
        <end position="363"/>
    </location>
</feature>
<dbReference type="AlphaFoldDB" id="A9KS64"/>
<organism evidence="14 15">
    <name type="scientific">Lachnoclostridium phytofermentans (strain ATCC 700394 / DSM 18823 / ISDg)</name>
    <name type="common">Clostridium phytofermentans</name>
    <dbReference type="NCBI Taxonomy" id="357809"/>
    <lineage>
        <taxon>Bacteria</taxon>
        <taxon>Bacillati</taxon>
        <taxon>Bacillota</taxon>
        <taxon>Clostridia</taxon>
        <taxon>Lachnospirales</taxon>
        <taxon>Lachnospiraceae</taxon>
    </lineage>
</organism>
<evidence type="ECO:0000256" key="6">
    <source>
        <dbReference type="ARBA" id="ARBA00022449"/>
    </source>
</evidence>
<keyword evidence="11 13" id="KW-0472">Membrane</keyword>
<proteinExistence type="inferred from homology"/>
<dbReference type="HOGENOM" id="CLU_012893_5_3_9"/>
<evidence type="ECO:0000256" key="5">
    <source>
        <dbReference type="ARBA" id="ARBA00022448"/>
    </source>
</evidence>
<comment type="function">
    <text evidence="1">Multidrug efflux pump.</text>
</comment>
<accession>A9KS64</accession>
<feature type="transmembrane region" description="Helical" evidence="13">
    <location>
        <begin position="186"/>
        <end position="206"/>
    </location>
</feature>
<gene>
    <name evidence="14" type="ordered locus">Cphy_1724</name>
</gene>
<dbReference type="EMBL" id="CP000885">
    <property type="protein sequence ID" value="ABX42096.1"/>
    <property type="molecule type" value="Genomic_DNA"/>
</dbReference>
<dbReference type="InterPro" id="IPR050222">
    <property type="entry name" value="MATE_MdtK"/>
</dbReference>
<keyword evidence="10" id="KW-0406">Ion transport</keyword>
<evidence type="ECO:0000256" key="11">
    <source>
        <dbReference type="ARBA" id="ARBA00023136"/>
    </source>
</evidence>
<feature type="transmembrane region" description="Helical" evidence="13">
    <location>
        <begin position="272"/>
        <end position="299"/>
    </location>
</feature>
<dbReference type="InterPro" id="IPR048279">
    <property type="entry name" value="MdtK-like"/>
</dbReference>
<dbReference type="GO" id="GO:0042910">
    <property type="term" value="F:xenobiotic transmembrane transporter activity"/>
    <property type="evidence" value="ECO:0007669"/>
    <property type="project" value="InterPro"/>
</dbReference>
<evidence type="ECO:0000256" key="12">
    <source>
        <dbReference type="ARBA" id="ARBA00031636"/>
    </source>
</evidence>
<evidence type="ECO:0000256" key="7">
    <source>
        <dbReference type="ARBA" id="ARBA00022475"/>
    </source>
</evidence>
<feature type="transmembrane region" description="Helical" evidence="13">
    <location>
        <begin position="305"/>
        <end position="327"/>
    </location>
</feature>
<feature type="transmembrane region" description="Helical" evidence="13">
    <location>
        <begin position="218"/>
        <end position="237"/>
    </location>
</feature>
<reference evidence="15" key="1">
    <citation type="submission" date="2007-11" db="EMBL/GenBank/DDBJ databases">
        <title>Complete genome sequence of Clostridium phytofermentans ISDg.</title>
        <authorList>
            <person name="Leschine S.B."/>
            <person name="Warnick T.A."/>
            <person name="Blanchard J.L."/>
            <person name="Schnell D.J."/>
            <person name="Petit E.L."/>
            <person name="LaTouf W.G."/>
            <person name="Copeland A."/>
            <person name="Lucas S."/>
            <person name="Lapidus A."/>
            <person name="Barry K."/>
            <person name="Glavina del Rio T."/>
            <person name="Dalin E."/>
            <person name="Tice H."/>
            <person name="Pitluck S."/>
            <person name="Kiss H."/>
            <person name="Brettin T."/>
            <person name="Bruce D."/>
            <person name="Detter J.C."/>
            <person name="Han C."/>
            <person name="Kuske C."/>
            <person name="Schmutz J."/>
            <person name="Larimer F."/>
            <person name="Land M."/>
            <person name="Hauser L."/>
            <person name="Kyrpides N."/>
            <person name="Kim E.A."/>
            <person name="Richardson P."/>
        </authorList>
    </citation>
    <scope>NUCLEOTIDE SEQUENCE [LARGE SCALE GENOMIC DNA]</scope>
    <source>
        <strain evidence="15">ATCC 700394 / DSM 18823 / ISDg</strain>
    </source>
</reference>
<dbReference type="KEGG" id="cpy:Cphy_1724"/>
<keyword evidence="8 13" id="KW-0812">Transmembrane</keyword>
<keyword evidence="9 13" id="KW-1133">Transmembrane helix</keyword>
<evidence type="ECO:0000256" key="2">
    <source>
        <dbReference type="ARBA" id="ARBA00004651"/>
    </source>
</evidence>
<evidence type="ECO:0000256" key="3">
    <source>
        <dbReference type="ARBA" id="ARBA00010199"/>
    </source>
</evidence>
<feature type="transmembrane region" description="Helical" evidence="13">
    <location>
        <begin position="36"/>
        <end position="61"/>
    </location>
</feature>
<dbReference type="PIRSF" id="PIRSF006603">
    <property type="entry name" value="DinF"/>
    <property type="match status" value="1"/>
</dbReference>
<evidence type="ECO:0000256" key="13">
    <source>
        <dbReference type="SAM" id="Phobius"/>
    </source>
</evidence>
<protein>
    <recommendedName>
        <fullName evidence="4">Probable multidrug resistance protein NorM</fullName>
    </recommendedName>
    <alternativeName>
        <fullName evidence="12">Multidrug-efflux transporter</fullName>
    </alternativeName>
</protein>
<dbReference type="PANTHER" id="PTHR43298">
    <property type="entry name" value="MULTIDRUG RESISTANCE PROTEIN NORM-RELATED"/>
    <property type="match status" value="1"/>
</dbReference>
<dbReference type="STRING" id="357809.Cphy_1724"/>
<name>A9KS64_LACP7</name>